<dbReference type="Proteomes" id="UP000030686">
    <property type="component" value="Unassembled WGS sequence"/>
</dbReference>
<keyword evidence="3" id="KW-1185">Reference proteome</keyword>
<feature type="transmembrane region" description="Helical" evidence="1">
    <location>
        <begin position="34"/>
        <end position="52"/>
    </location>
</feature>
<keyword evidence="1" id="KW-1133">Transmembrane helix</keyword>
<keyword evidence="1" id="KW-0812">Transmembrane</keyword>
<dbReference type="AlphaFoldDB" id="W6PXL4"/>
<keyword evidence="1" id="KW-0472">Membrane</keyword>
<gene>
    <name evidence="2" type="ORF">PROQFM164_S01g002501</name>
</gene>
<dbReference type="EMBL" id="HG792015">
    <property type="protein sequence ID" value="CDM28690.1"/>
    <property type="molecule type" value="Genomic_DNA"/>
</dbReference>
<accession>W6PXL4</accession>
<evidence type="ECO:0000256" key="1">
    <source>
        <dbReference type="SAM" id="Phobius"/>
    </source>
</evidence>
<sequence length="78" mass="9081">MIRPPATAMYESTALYESATAPGKRYIRMPPPRLFLSFFFLLHTYLVWVTVINKTVHHRLVPALHSAAEQFVQWHSCH</sequence>
<evidence type="ECO:0000313" key="3">
    <source>
        <dbReference type="Proteomes" id="UP000030686"/>
    </source>
</evidence>
<protein>
    <submittedName>
        <fullName evidence="2">Genomic scaffold, ProqFM164S01</fullName>
    </submittedName>
</protein>
<organism evidence="2 3">
    <name type="scientific">Penicillium roqueforti (strain FM164)</name>
    <dbReference type="NCBI Taxonomy" id="1365484"/>
    <lineage>
        <taxon>Eukaryota</taxon>
        <taxon>Fungi</taxon>
        <taxon>Dikarya</taxon>
        <taxon>Ascomycota</taxon>
        <taxon>Pezizomycotina</taxon>
        <taxon>Eurotiomycetes</taxon>
        <taxon>Eurotiomycetidae</taxon>
        <taxon>Eurotiales</taxon>
        <taxon>Aspergillaceae</taxon>
        <taxon>Penicillium</taxon>
    </lineage>
</organism>
<evidence type="ECO:0000313" key="2">
    <source>
        <dbReference type="EMBL" id="CDM28690.1"/>
    </source>
</evidence>
<reference evidence="2" key="1">
    <citation type="journal article" date="2014" name="Nat. Commun.">
        <title>Multiple recent horizontal transfers of a large genomic region in cheese making fungi.</title>
        <authorList>
            <person name="Cheeseman K."/>
            <person name="Ropars J."/>
            <person name="Renault P."/>
            <person name="Dupont J."/>
            <person name="Gouzy J."/>
            <person name="Branca A."/>
            <person name="Abraham A.L."/>
            <person name="Ceppi M."/>
            <person name="Conseiller E."/>
            <person name="Debuchy R."/>
            <person name="Malagnac F."/>
            <person name="Goarin A."/>
            <person name="Silar P."/>
            <person name="Lacoste S."/>
            <person name="Sallet E."/>
            <person name="Bensimon A."/>
            <person name="Giraud T."/>
            <person name="Brygoo Y."/>
        </authorList>
    </citation>
    <scope>NUCLEOTIDE SEQUENCE [LARGE SCALE GENOMIC DNA]</scope>
    <source>
        <strain evidence="2">FM164</strain>
    </source>
</reference>
<proteinExistence type="predicted"/>
<name>W6PXL4_PENRF</name>